<feature type="compositionally biased region" description="Basic and acidic residues" evidence="4">
    <location>
        <begin position="1"/>
        <end position="12"/>
    </location>
</feature>
<dbReference type="AlphaFoldDB" id="A0A1H6CR09"/>
<accession>A0A1H6CR09</accession>
<organism evidence="6 7">
    <name type="scientific">Marinobacterium lutimaris</name>
    <dbReference type="NCBI Taxonomy" id="568106"/>
    <lineage>
        <taxon>Bacteria</taxon>
        <taxon>Pseudomonadati</taxon>
        <taxon>Pseudomonadota</taxon>
        <taxon>Gammaproteobacteria</taxon>
        <taxon>Oceanospirillales</taxon>
        <taxon>Oceanospirillaceae</taxon>
        <taxon>Marinobacterium</taxon>
    </lineage>
</organism>
<keyword evidence="2 6" id="KW-0238">DNA-binding</keyword>
<keyword evidence="7" id="KW-1185">Reference proteome</keyword>
<feature type="region of interest" description="Disordered" evidence="4">
    <location>
        <begin position="1"/>
        <end position="21"/>
    </location>
</feature>
<evidence type="ECO:0000256" key="2">
    <source>
        <dbReference type="ARBA" id="ARBA00023125"/>
    </source>
</evidence>
<evidence type="ECO:0000259" key="5">
    <source>
        <dbReference type="PROSITE" id="PS50995"/>
    </source>
</evidence>
<proteinExistence type="predicted"/>
<keyword evidence="3" id="KW-0804">Transcription</keyword>
<dbReference type="InterPro" id="IPR000835">
    <property type="entry name" value="HTH_MarR-typ"/>
</dbReference>
<dbReference type="GO" id="GO:0003700">
    <property type="term" value="F:DNA-binding transcription factor activity"/>
    <property type="evidence" value="ECO:0007669"/>
    <property type="project" value="InterPro"/>
</dbReference>
<dbReference type="Gene3D" id="1.10.10.10">
    <property type="entry name" value="Winged helix-like DNA-binding domain superfamily/Winged helix DNA-binding domain"/>
    <property type="match status" value="1"/>
</dbReference>
<dbReference type="RefSeq" id="WP_160115538.1">
    <property type="nucleotide sequence ID" value="NZ_FNVQ01000004.1"/>
</dbReference>
<evidence type="ECO:0000256" key="3">
    <source>
        <dbReference type="ARBA" id="ARBA00023163"/>
    </source>
</evidence>
<dbReference type="Pfam" id="PF12802">
    <property type="entry name" value="MarR_2"/>
    <property type="match status" value="1"/>
</dbReference>
<feature type="domain" description="HTH marR-type" evidence="5">
    <location>
        <begin position="27"/>
        <end position="159"/>
    </location>
</feature>
<protein>
    <submittedName>
        <fullName evidence="6">DNA-binding transcriptional regulator, MarR family</fullName>
    </submittedName>
</protein>
<dbReference type="PROSITE" id="PS50995">
    <property type="entry name" value="HTH_MARR_2"/>
    <property type="match status" value="1"/>
</dbReference>
<dbReference type="PANTHER" id="PTHR42756">
    <property type="entry name" value="TRANSCRIPTIONAL REGULATOR, MARR"/>
    <property type="match status" value="1"/>
</dbReference>
<keyword evidence="1" id="KW-0805">Transcription regulation</keyword>
<reference evidence="6 7" key="1">
    <citation type="submission" date="2016-10" db="EMBL/GenBank/DDBJ databases">
        <authorList>
            <person name="de Groot N.N."/>
        </authorList>
    </citation>
    <scope>NUCLEOTIDE SEQUENCE [LARGE SCALE GENOMIC DNA]</scope>
    <source>
        <strain evidence="6 7">DSM 22012</strain>
    </source>
</reference>
<dbReference type="InterPro" id="IPR036390">
    <property type="entry name" value="WH_DNA-bd_sf"/>
</dbReference>
<dbReference type="PRINTS" id="PR00598">
    <property type="entry name" value="HTHMARR"/>
</dbReference>
<dbReference type="InterPro" id="IPR036388">
    <property type="entry name" value="WH-like_DNA-bd_sf"/>
</dbReference>
<evidence type="ECO:0000313" key="6">
    <source>
        <dbReference type="EMBL" id="SEG75075.1"/>
    </source>
</evidence>
<dbReference type="SMART" id="SM00347">
    <property type="entry name" value="HTH_MARR"/>
    <property type="match status" value="1"/>
</dbReference>
<gene>
    <name evidence="6" type="ORF">SAMN05444390_10411</name>
</gene>
<sequence length="166" mass="18498">MAPREPQPDEKGTSSGQATQDLPDILNGALGYAIKRAQVHAYELFYKSFGQDTISPARLTALTFISNNAGITQSALAQKLNISRAGIVKVVDRLEAMNLIERRAKKGDRRSYSLYLTEPGKDELSWLAKQTQKYETLLASNLNDTEREQLITLLEKMISPDTQPQT</sequence>
<dbReference type="SUPFAM" id="SSF46785">
    <property type="entry name" value="Winged helix' DNA-binding domain"/>
    <property type="match status" value="1"/>
</dbReference>
<dbReference type="GO" id="GO:0003677">
    <property type="term" value="F:DNA binding"/>
    <property type="evidence" value="ECO:0007669"/>
    <property type="project" value="UniProtKB-KW"/>
</dbReference>
<name>A0A1H6CR09_9GAMM</name>
<evidence type="ECO:0000256" key="1">
    <source>
        <dbReference type="ARBA" id="ARBA00023015"/>
    </source>
</evidence>
<dbReference type="OrthoDB" id="6331822at2"/>
<dbReference type="PANTHER" id="PTHR42756:SF1">
    <property type="entry name" value="TRANSCRIPTIONAL REPRESSOR OF EMRAB OPERON"/>
    <property type="match status" value="1"/>
</dbReference>
<evidence type="ECO:0000313" key="7">
    <source>
        <dbReference type="Proteomes" id="UP000236745"/>
    </source>
</evidence>
<dbReference type="Proteomes" id="UP000236745">
    <property type="component" value="Unassembled WGS sequence"/>
</dbReference>
<dbReference type="EMBL" id="FNVQ01000004">
    <property type="protein sequence ID" value="SEG75075.1"/>
    <property type="molecule type" value="Genomic_DNA"/>
</dbReference>
<evidence type="ECO:0000256" key="4">
    <source>
        <dbReference type="SAM" id="MobiDB-lite"/>
    </source>
</evidence>